<evidence type="ECO:0000256" key="4">
    <source>
        <dbReference type="ARBA" id="ARBA00022692"/>
    </source>
</evidence>
<protein>
    <submittedName>
        <fullName evidence="10">ATPase</fullName>
    </submittedName>
    <submittedName>
        <fullName evidence="11">V-type ATP synthase subunit I</fullName>
    </submittedName>
</protein>
<dbReference type="Proteomes" id="UP000249300">
    <property type="component" value="Chromosome 1"/>
</dbReference>
<comment type="subcellular location">
    <subcellularLocation>
        <location evidence="1">Membrane</location>
        <topology evidence="1">Multi-pass membrane protein</topology>
    </subcellularLocation>
</comment>
<sequence>MIYKMSKYSFLVFHQEYEAFLRRLRDLGLVHIQESQDAASAEELTELLSLRKEVDAFRRVILRRRSPEAPELNRIEIESEEVGRKAYQEAVALLDRERELEQSLTQKKREVEAMQVWGQYEPQDLERLREAGYNIRFHVVPTSAYQEEWADEYGAVLINSVRSANYFVSVQKIGAPAIADIEEVHPQEKSLKTLQNEQSDLERELEKTQEDITAFADNRLPEILAYDRLLQDRFSFGNALLQADRQADERLMILQGWIPAQQASELEAALDKDGIYYQQMEITDEDQVPIKLKNNFFSRLFEPITKMFSLPNYSELDPTPFFAPFFMLFFALCYGDGGYGAILFIGATILKFKAKPDMKPVCSLFQWLGGAAAIVGALMGTVLGLVMPWAGDDLLGGVSDDYFLNQNNMMSLAIGIGLLQIIFGKFIAGMKLSKQRGFKYGLATFAWGVILIAGCLLLLLPRLFPALPELVEYILLGVIGVAVLIAFFYNSPGKNPLFNFGAGLWNTYNMASGLLGDTLSYIRLFAIGLTGGILGGVFNNLAWNMTEGSIVMRILVMPLILILGHSINIGLATISSLVHPLRLTFVEFYKNAEFEGGGKAYSPFKKS</sequence>
<dbReference type="GO" id="GO:0016471">
    <property type="term" value="C:vacuolar proton-transporting V-type ATPase complex"/>
    <property type="evidence" value="ECO:0007669"/>
    <property type="project" value="TreeGrafter"/>
</dbReference>
<keyword evidence="6" id="KW-0406">Ion transport</keyword>
<evidence type="ECO:0000313" key="10">
    <source>
        <dbReference type="EMBL" id="KGN94016.1"/>
    </source>
</evidence>
<accession>A0A2X4PY77</accession>
<evidence type="ECO:0000256" key="9">
    <source>
        <dbReference type="SAM" id="Phobius"/>
    </source>
</evidence>
<dbReference type="InterPro" id="IPR002490">
    <property type="entry name" value="V-ATPase_116kDa_su"/>
</dbReference>
<gene>
    <name evidence="10" type="ORF">HQ38_07410</name>
    <name evidence="11" type="ORF">NCTC12858_00678</name>
</gene>
<keyword evidence="7 9" id="KW-0472">Membrane</keyword>
<dbReference type="PANTHER" id="PTHR11629">
    <property type="entry name" value="VACUOLAR PROTON ATPASES"/>
    <property type="match status" value="1"/>
</dbReference>
<keyword evidence="3" id="KW-0813">Transport</keyword>
<dbReference type="Pfam" id="PF01496">
    <property type="entry name" value="V_ATPase_I"/>
    <property type="match status" value="1"/>
</dbReference>
<keyword evidence="5 9" id="KW-1133">Transmembrane helix</keyword>
<evidence type="ECO:0000313" key="11">
    <source>
        <dbReference type="EMBL" id="SQH72847.1"/>
    </source>
</evidence>
<dbReference type="GO" id="GO:0051117">
    <property type="term" value="F:ATPase binding"/>
    <property type="evidence" value="ECO:0007669"/>
    <property type="project" value="TreeGrafter"/>
</dbReference>
<feature type="transmembrane region" description="Helical" evidence="9">
    <location>
        <begin position="497"/>
        <end position="515"/>
    </location>
</feature>
<feature type="transmembrane region" description="Helical" evidence="9">
    <location>
        <begin position="321"/>
        <end position="352"/>
    </location>
</feature>
<dbReference type="AlphaFoldDB" id="A0A2X4PY77"/>
<evidence type="ECO:0000256" key="1">
    <source>
        <dbReference type="ARBA" id="ARBA00004141"/>
    </source>
</evidence>
<dbReference type="EMBL" id="JQJC01000021">
    <property type="protein sequence ID" value="KGN94016.1"/>
    <property type="molecule type" value="Genomic_DNA"/>
</dbReference>
<dbReference type="PANTHER" id="PTHR11629:SF63">
    <property type="entry name" value="V-TYPE PROTON ATPASE SUBUNIT A"/>
    <property type="match status" value="1"/>
</dbReference>
<dbReference type="EMBL" id="LS483447">
    <property type="protein sequence ID" value="SQH72847.1"/>
    <property type="molecule type" value="Genomic_DNA"/>
</dbReference>
<feature type="transmembrane region" description="Helical" evidence="9">
    <location>
        <begin position="554"/>
        <end position="578"/>
    </location>
</feature>
<dbReference type="GO" id="GO:0033179">
    <property type="term" value="C:proton-transporting V-type ATPase, V0 domain"/>
    <property type="evidence" value="ECO:0007669"/>
    <property type="project" value="InterPro"/>
</dbReference>
<evidence type="ECO:0000256" key="2">
    <source>
        <dbReference type="ARBA" id="ARBA00009904"/>
    </source>
</evidence>
<evidence type="ECO:0000313" key="13">
    <source>
        <dbReference type="Proteomes" id="UP000249300"/>
    </source>
</evidence>
<comment type="similarity">
    <text evidence="2">Belongs to the V-ATPase 116 kDa subunit family.</text>
</comment>
<keyword evidence="4 9" id="KW-0812">Transmembrane</keyword>
<keyword evidence="8" id="KW-0175">Coiled coil</keyword>
<reference evidence="11 13" key="2">
    <citation type="submission" date="2018-06" db="EMBL/GenBank/DDBJ databases">
        <authorList>
            <consortium name="Pathogen Informatics"/>
            <person name="Doyle S."/>
        </authorList>
    </citation>
    <scope>NUCLEOTIDE SEQUENCE [LARGE SCALE GENOMIC DNA]</scope>
    <source>
        <strain evidence="11 13">NCTC12858</strain>
    </source>
</reference>
<evidence type="ECO:0000256" key="7">
    <source>
        <dbReference type="ARBA" id="ARBA00023136"/>
    </source>
</evidence>
<feature type="transmembrane region" description="Helical" evidence="9">
    <location>
        <begin position="409"/>
        <end position="428"/>
    </location>
</feature>
<keyword evidence="13" id="KW-1185">Reference proteome</keyword>
<feature type="transmembrane region" description="Helical" evidence="9">
    <location>
        <begin position="470"/>
        <end position="490"/>
    </location>
</feature>
<reference evidence="10 12" key="1">
    <citation type="submission" date="2014-08" db="EMBL/GenBank/DDBJ databases">
        <title>Porphyromonas crevioricanis strain:COT-253_OH1447 Genome sequencing.</title>
        <authorList>
            <person name="Wallis C."/>
            <person name="Deusch O."/>
            <person name="O'Flynn C."/>
            <person name="Davis I."/>
            <person name="Jospin G."/>
            <person name="Darling A.E."/>
            <person name="Coil D.A."/>
            <person name="Alexiev A."/>
            <person name="Horsfall A."/>
            <person name="Kirkwood N."/>
            <person name="Harris S."/>
            <person name="Eisen J.A."/>
        </authorList>
    </citation>
    <scope>NUCLEOTIDE SEQUENCE [LARGE SCALE GENOMIC DNA]</scope>
    <source>
        <strain evidence="12">COT-253 OH1447</strain>
        <strain evidence="10">COT-253_OH1447</strain>
    </source>
</reference>
<evidence type="ECO:0000256" key="3">
    <source>
        <dbReference type="ARBA" id="ARBA00022448"/>
    </source>
</evidence>
<organism evidence="11 13">
    <name type="scientific">Porphyromonas crevioricanis</name>
    <dbReference type="NCBI Taxonomy" id="393921"/>
    <lineage>
        <taxon>Bacteria</taxon>
        <taxon>Pseudomonadati</taxon>
        <taxon>Bacteroidota</taxon>
        <taxon>Bacteroidia</taxon>
        <taxon>Bacteroidales</taxon>
        <taxon>Porphyromonadaceae</taxon>
        <taxon>Porphyromonas</taxon>
    </lineage>
</organism>
<name>A0A2X4PY77_9PORP</name>
<evidence type="ECO:0000313" key="12">
    <source>
        <dbReference type="Proteomes" id="UP000030136"/>
    </source>
</evidence>
<evidence type="ECO:0000256" key="8">
    <source>
        <dbReference type="SAM" id="Coils"/>
    </source>
</evidence>
<dbReference type="GO" id="GO:0046961">
    <property type="term" value="F:proton-transporting ATPase activity, rotational mechanism"/>
    <property type="evidence" value="ECO:0007669"/>
    <property type="project" value="InterPro"/>
</dbReference>
<feature type="transmembrane region" description="Helical" evidence="9">
    <location>
        <begin position="521"/>
        <end position="542"/>
    </location>
</feature>
<dbReference type="Proteomes" id="UP000030136">
    <property type="component" value="Unassembled WGS sequence"/>
</dbReference>
<feature type="coiled-coil region" evidence="8">
    <location>
        <begin position="191"/>
        <end position="218"/>
    </location>
</feature>
<evidence type="ECO:0000256" key="5">
    <source>
        <dbReference type="ARBA" id="ARBA00022989"/>
    </source>
</evidence>
<proteinExistence type="inferred from homology"/>
<feature type="transmembrane region" description="Helical" evidence="9">
    <location>
        <begin position="440"/>
        <end position="464"/>
    </location>
</feature>
<dbReference type="GO" id="GO:0007035">
    <property type="term" value="P:vacuolar acidification"/>
    <property type="evidence" value="ECO:0007669"/>
    <property type="project" value="TreeGrafter"/>
</dbReference>
<dbReference type="KEGG" id="pcre:NCTC12858_00678"/>
<feature type="transmembrane region" description="Helical" evidence="9">
    <location>
        <begin position="364"/>
        <end position="389"/>
    </location>
</feature>
<evidence type="ECO:0000256" key="6">
    <source>
        <dbReference type="ARBA" id="ARBA00023065"/>
    </source>
</evidence>